<dbReference type="RefSeq" id="WP_193535422.1">
    <property type="nucleotide sequence ID" value="NZ_JADCLJ010000019.1"/>
</dbReference>
<name>A0ABR9QHI8_9BACI</name>
<protein>
    <submittedName>
        <fullName evidence="4">Prepilin-type N-terminal cleavage/methylation domain-containing protein</fullName>
    </submittedName>
</protein>
<dbReference type="InterPro" id="IPR016785">
    <property type="entry name" value="ComGD"/>
</dbReference>
<keyword evidence="5" id="KW-1185">Reference proteome</keyword>
<dbReference type="Pfam" id="PF07963">
    <property type="entry name" value="N_methyl"/>
    <property type="match status" value="1"/>
</dbReference>
<comment type="caution">
    <text evidence="4">The sequence shown here is derived from an EMBL/GenBank/DDBJ whole genome shotgun (WGS) entry which is preliminary data.</text>
</comment>
<feature type="transmembrane region" description="Helical" evidence="3">
    <location>
        <begin position="12"/>
        <end position="32"/>
    </location>
</feature>
<evidence type="ECO:0000313" key="5">
    <source>
        <dbReference type="Proteomes" id="UP001516662"/>
    </source>
</evidence>
<keyword evidence="3" id="KW-1133">Transmembrane helix</keyword>
<evidence type="ECO:0000256" key="2">
    <source>
        <dbReference type="ARBA" id="ARBA00023287"/>
    </source>
</evidence>
<evidence type="ECO:0000313" key="4">
    <source>
        <dbReference type="EMBL" id="MBE4907950.1"/>
    </source>
</evidence>
<dbReference type="PROSITE" id="PS00409">
    <property type="entry name" value="PROKAR_NTER_METHYL"/>
    <property type="match status" value="1"/>
</dbReference>
<reference evidence="4 5" key="1">
    <citation type="submission" date="2020-10" db="EMBL/GenBank/DDBJ databases">
        <title>Bacillus sp. HD4P25, an endophyte from a halophyte.</title>
        <authorList>
            <person name="Sun J.-Q."/>
        </authorList>
    </citation>
    <scope>NUCLEOTIDE SEQUENCE [LARGE SCALE GENOMIC DNA]</scope>
    <source>
        <strain evidence="4 5">YIM 93174</strain>
    </source>
</reference>
<accession>A0ABR9QHI8</accession>
<evidence type="ECO:0000256" key="3">
    <source>
        <dbReference type="SAM" id="Phobius"/>
    </source>
</evidence>
<sequence>MQPPKNNQSGFTLIEILLVLTIMSTLTSITLLQLKPALEAKQLQSFFRTLETDLLYAQNYAMSHSEPVYVYFVDQQFHYKMLVGSSRLEVLRRNYSKNIKIPYNNLIPGIVYLSNGNLSKSGAIIFDYKGDLYKTTFLLGRGRFYVTKM</sequence>
<dbReference type="InterPro" id="IPR045584">
    <property type="entry name" value="Pilin-like"/>
</dbReference>
<dbReference type="NCBIfam" id="TIGR02532">
    <property type="entry name" value="IV_pilin_GFxxxE"/>
    <property type="match status" value="1"/>
</dbReference>
<dbReference type="NCBIfam" id="NF040982">
    <property type="entry name" value="ComGD"/>
    <property type="match status" value="1"/>
</dbReference>
<dbReference type="SUPFAM" id="SSF54523">
    <property type="entry name" value="Pili subunits"/>
    <property type="match status" value="1"/>
</dbReference>
<dbReference type="InterPro" id="IPR012902">
    <property type="entry name" value="N_methyl_site"/>
</dbReference>
<organism evidence="4 5">
    <name type="scientific">Litchfieldia luteola</name>
    <dbReference type="NCBI Taxonomy" id="682179"/>
    <lineage>
        <taxon>Bacteria</taxon>
        <taxon>Bacillati</taxon>
        <taxon>Bacillota</taxon>
        <taxon>Bacilli</taxon>
        <taxon>Bacillales</taxon>
        <taxon>Bacillaceae</taxon>
        <taxon>Litchfieldia</taxon>
    </lineage>
</organism>
<dbReference type="Proteomes" id="UP001516662">
    <property type="component" value="Unassembled WGS sequence"/>
</dbReference>
<keyword evidence="3" id="KW-0472">Membrane</keyword>
<comment type="subcellular location">
    <subcellularLocation>
        <location evidence="1">Cell surface</location>
    </subcellularLocation>
</comment>
<evidence type="ECO:0000256" key="1">
    <source>
        <dbReference type="ARBA" id="ARBA00004241"/>
    </source>
</evidence>
<dbReference type="PIRSF" id="PIRSF021292">
    <property type="entry name" value="Competence_ComGD"/>
    <property type="match status" value="1"/>
</dbReference>
<keyword evidence="3" id="KW-0812">Transmembrane</keyword>
<gene>
    <name evidence="4" type="ORF">IMZ08_07780</name>
</gene>
<proteinExistence type="predicted"/>
<keyword evidence="2" id="KW-0178">Competence</keyword>
<dbReference type="EMBL" id="JADCLJ010000019">
    <property type="protein sequence ID" value="MBE4907950.1"/>
    <property type="molecule type" value="Genomic_DNA"/>
</dbReference>